<gene>
    <name evidence="3" type="ORF">GCM10017600_62590</name>
</gene>
<dbReference type="Proteomes" id="UP001143474">
    <property type="component" value="Unassembled WGS sequence"/>
</dbReference>
<sequence length="138" mass="15128">MPTLRRTSLMLVTSALAVSTTATVAQASPASASSVSFALRGNQAIAAPMVSARGWSRAHFGCLKRLWTRESNWNHRAHNRSSGAYGIPQALPGGKMASAGRDWRTNPRTQIRWGLGYIKQRYGSPCGAWAHFRSHGWY</sequence>
<evidence type="ECO:0000313" key="3">
    <source>
        <dbReference type="EMBL" id="GLK12849.1"/>
    </source>
</evidence>
<evidence type="ECO:0000256" key="1">
    <source>
        <dbReference type="SAM" id="SignalP"/>
    </source>
</evidence>
<feature type="chain" id="PRO_5040904650" description="Transglycosylase SLT domain-containing protein" evidence="1">
    <location>
        <begin position="28"/>
        <end position="138"/>
    </location>
</feature>
<name>A0A9W6MFP1_9ACTN</name>
<evidence type="ECO:0000259" key="2">
    <source>
        <dbReference type="Pfam" id="PF01464"/>
    </source>
</evidence>
<keyword evidence="4" id="KW-1185">Reference proteome</keyword>
<proteinExistence type="predicted"/>
<comment type="caution">
    <text evidence="3">The sequence shown here is derived from an EMBL/GenBank/DDBJ whole genome shotgun (WGS) entry which is preliminary data.</text>
</comment>
<accession>A0A9W6MFP1</accession>
<dbReference type="InterPro" id="IPR008258">
    <property type="entry name" value="Transglycosylase_SLT_dom_1"/>
</dbReference>
<organism evidence="3 4">
    <name type="scientific">Streptosporangium carneum</name>
    <dbReference type="NCBI Taxonomy" id="47481"/>
    <lineage>
        <taxon>Bacteria</taxon>
        <taxon>Bacillati</taxon>
        <taxon>Actinomycetota</taxon>
        <taxon>Actinomycetes</taxon>
        <taxon>Streptosporangiales</taxon>
        <taxon>Streptosporangiaceae</taxon>
        <taxon>Streptosporangium</taxon>
    </lineage>
</organism>
<dbReference type="AlphaFoldDB" id="A0A9W6MFP1"/>
<dbReference type="InterPro" id="IPR023346">
    <property type="entry name" value="Lysozyme-like_dom_sf"/>
</dbReference>
<dbReference type="Pfam" id="PF01464">
    <property type="entry name" value="SLT"/>
    <property type="match status" value="1"/>
</dbReference>
<dbReference type="EMBL" id="BSEV01000019">
    <property type="protein sequence ID" value="GLK12849.1"/>
    <property type="molecule type" value="Genomic_DNA"/>
</dbReference>
<feature type="domain" description="Transglycosylase SLT" evidence="2">
    <location>
        <begin position="64"/>
        <end position="125"/>
    </location>
</feature>
<protein>
    <recommendedName>
        <fullName evidence="2">Transglycosylase SLT domain-containing protein</fullName>
    </recommendedName>
</protein>
<keyword evidence="1" id="KW-0732">Signal</keyword>
<reference evidence="3" key="1">
    <citation type="journal article" date="2014" name="Int. J. Syst. Evol. Microbiol.">
        <title>Complete genome sequence of Corynebacterium casei LMG S-19264T (=DSM 44701T), isolated from a smear-ripened cheese.</title>
        <authorList>
            <consortium name="US DOE Joint Genome Institute (JGI-PGF)"/>
            <person name="Walter F."/>
            <person name="Albersmeier A."/>
            <person name="Kalinowski J."/>
            <person name="Ruckert C."/>
        </authorList>
    </citation>
    <scope>NUCLEOTIDE SEQUENCE</scope>
    <source>
        <strain evidence="3">VKM Ac-2007</strain>
    </source>
</reference>
<dbReference type="Gene3D" id="1.10.530.10">
    <property type="match status" value="1"/>
</dbReference>
<reference evidence="3" key="2">
    <citation type="submission" date="2023-01" db="EMBL/GenBank/DDBJ databases">
        <authorList>
            <person name="Sun Q."/>
            <person name="Evtushenko L."/>
        </authorList>
    </citation>
    <scope>NUCLEOTIDE SEQUENCE</scope>
    <source>
        <strain evidence="3">VKM Ac-2007</strain>
    </source>
</reference>
<feature type="signal peptide" evidence="1">
    <location>
        <begin position="1"/>
        <end position="27"/>
    </location>
</feature>
<dbReference type="RefSeq" id="WP_425582193.1">
    <property type="nucleotide sequence ID" value="NZ_BAAAVD010000012.1"/>
</dbReference>
<dbReference type="SUPFAM" id="SSF53955">
    <property type="entry name" value="Lysozyme-like"/>
    <property type="match status" value="1"/>
</dbReference>
<evidence type="ECO:0000313" key="4">
    <source>
        <dbReference type="Proteomes" id="UP001143474"/>
    </source>
</evidence>